<dbReference type="EMBL" id="JABZQQ010000010">
    <property type="protein sequence ID" value="MBF1264508.1"/>
    <property type="molecule type" value="Genomic_DNA"/>
</dbReference>
<name>A0A930GT56_NEISI</name>
<dbReference type="AlphaFoldDB" id="A0A930GT56"/>
<proteinExistence type="predicted"/>
<dbReference type="Pfam" id="PF08873">
    <property type="entry name" value="Phage_Mu_Gp37"/>
    <property type="match status" value="1"/>
</dbReference>
<comment type="caution">
    <text evidence="1">The sequence shown here is derived from an EMBL/GenBank/DDBJ whole genome shotgun (WGS) entry which is preliminary data.</text>
</comment>
<gene>
    <name evidence="1" type="ORF">HXM80_02225</name>
</gene>
<evidence type="ECO:0000313" key="1">
    <source>
        <dbReference type="EMBL" id="MBF1264508.1"/>
    </source>
</evidence>
<reference evidence="1" key="1">
    <citation type="submission" date="2020-04" db="EMBL/GenBank/DDBJ databases">
        <title>Deep metagenomics examines the oral microbiome during advanced dental caries in children, revealing novel taxa and co-occurrences with host molecules.</title>
        <authorList>
            <person name="Baker J.L."/>
            <person name="Morton J.T."/>
            <person name="Dinis M."/>
            <person name="Alvarez R."/>
            <person name="Tran N.C."/>
            <person name="Knight R."/>
            <person name="Edlund A."/>
        </authorList>
    </citation>
    <scope>NUCLEOTIDE SEQUENCE</scope>
    <source>
        <strain evidence="1">JCVI_32_bin.62</strain>
    </source>
</reference>
<protein>
    <submittedName>
        <fullName evidence="1">DUF1834 family protein</fullName>
    </submittedName>
</protein>
<sequence length="218" mass="24387">MITEIEQALVHRLKTGLGRMVRTVKSYGGELEDLPNQIMTLPAVWVTYGGSRVEAMGTSKKRYQDSAEFVVMVATRSLRNEAALRQGGTDAREVGTNDLLYAVRRLTDGQTLGFADSRGLTPKAVRPLANNALVQNAAVSVFAIEYVLRFDSFALEDGRYPEYEAEQDKPDFVFTRYNGRKDAPYPDFEGVDGKIYDPNGGEVPLKINLKQKKETKWL</sequence>
<dbReference type="Proteomes" id="UP000780345">
    <property type="component" value="Unassembled WGS sequence"/>
</dbReference>
<dbReference type="InterPro" id="IPR014972">
    <property type="entry name" value="Phage_Mu_Gp37"/>
</dbReference>
<accession>A0A930GT56</accession>
<evidence type="ECO:0000313" key="2">
    <source>
        <dbReference type="Proteomes" id="UP000780345"/>
    </source>
</evidence>
<organism evidence="1 2">
    <name type="scientific">Neisseria sicca</name>
    <dbReference type="NCBI Taxonomy" id="490"/>
    <lineage>
        <taxon>Bacteria</taxon>
        <taxon>Pseudomonadati</taxon>
        <taxon>Pseudomonadota</taxon>
        <taxon>Betaproteobacteria</taxon>
        <taxon>Neisseriales</taxon>
        <taxon>Neisseriaceae</taxon>
        <taxon>Neisseria</taxon>
    </lineage>
</organism>